<evidence type="ECO:0000259" key="1">
    <source>
        <dbReference type="Pfam" id="PF01837"/>
    </source>
</evidence>
<evidence type="ECO:0000313" key="2">
    <source>
        <dbReference type="EMBL" id="OFW56868.1"/>
    </source>
</evidence>
<comment type="caution">
    <text evidence="2">The sequence shown here is derived from an EMBL/GenBank/DDBJ whole genome shotgun (WGS) entry which is preliminary data.</text>
</comment>
<feature type="domain" description="Homocysteine biosynthesis enzyme sulfur-incorporation" evidence="1">
    <location>
        <begin position="17"/>
        <end position="374"/>
    </location>
</feature>
<dbReference type="STRING" id="1797197.A2Y75_06810"/>
<evidence type="ECO:0000313" key="3">
    <source>
        <dbReference type="Proteomes" id="UP000177876"/>
    </source>
</evidence>
<reference evidence="2 3" key="1">
    <citation type="journal article" date="2016" name="Nat. Commun.">
        <title>Thousands of microbial genomes shed light on interconnected biogeochemical processes in an aquifer system.</title>
        <authorList>
            <person name="Anantharaman K."/>
            <person name="Brown C.T."/>
            <person name="Hug L.A."/>
            <person name="Sharon I."/>
            <person name="Castelle C.J."/>
            <person name="Probst A.J."/>
            <person name="Thomas B.C."/>
            <person name="Singh A."/>
            <person name="Wilkins M.J."/>
            <person name="Karaoz U."/>
            <person name="Brodie E.L."/>
            <person name="Williams K.H."/>
            <person name="Hubbard S.S."/>
            <person name="Banfield J.F."/>
        </authorList>
    </citation>
    <scope>NUCLEOTIDE SEQUENCE [LARGE SCALE GENOMIC DNA]</scope>
</reference>
<accession>A0A1F2WJ27</accession>
<dbReference type="Proteomes" id="UP000177876">
    <property type="component" value="Unassembled WGS sequence"/>
</dbReference>
<organism evidence="2 3">
    <name type="scientific">Candidatus Solincola sediminis</name>
    <dbReference type="NCBI Taxonomy" id="1797199"/>
    <lineage>
        <taxon>Bacteria</taxon>
        <taxon>Bacillati</taxon>
        <taxon>Actinomycetota</taxon>
        <taxon>Candidatus Geothermincolia</taxon>
        <taxon>Candidatus Geothermincolales</taxon>
        <taxon>Candidatus Geothermincolaceae</taxon>
        <taxon>Candidatus Solincola</taxon>
    </lineage>
</organism>
<dbReference type="InterPro" id="IPR002708">
    <property type="entry name" value="HcyBio"/>
</dbReference>
<dbReference type="EMBL" id="MELK01000040">
    <property type="protein sequence ID" value="OFW56868.1"/>
    <property type="molecule type" value="Genomic_DNA"/>
</dbReference>
<proteinExistence type="predicted"/>
<dbReference type="Pfam" id="PF01837">
    <property type="entry name" value="HcyBio"/>
    <property type="match status" value="1"/>
</dbReference>
<protein>
    <recommendedName>
        <fullName evidence="1">Homocysteine biosynthesis enzyme sulfur-incorporation domain-containing protein</fullName>
    </recommendedName>
</protein>
<gene>
    <name evidence="2" type="ORF">A2Y75_06810</name>
</gene>
<name>A0A1F2WJ27_9ACTN</name>
<dbReference type="AlphaFoldDB" id="A0A1F2WJ27"/>
<sequence length="393" mass="42406">MAKTIAEINEKIKKGEAVVVTAEEIIDLVDQKGLEEAAREVDVITTGTFGPMCSSGAFINLGHPQPRIKISRAWLNDVPVFSGIAAVDIYIGATEMAEYDPLNEVYPGGFNYGGGHVIEDLVAGKKVYLRADSYGTDCYPGRQWETEISLDSVKEAWLYNPRNAYQNYNVAVNLSDRVLYTYMGVLRPQLGNANYCSAGQLSPLFNDPLFKTIGMGTRIFLGGGIGYVVGHGTQHNTGTARTQTGAPIRPSGTLAVSGELRGMSPRWLTGYSMVGYGASLAVGIGIPIPALNEEVVKAAAVRDEDLIAPIVDYSLDYPQGTGKVLGEVDYAQLKSGRIEIDGKEVMTAALSSYSRAREIAGVLKDWIRSGDFTLTQPVDLLPCEARCDSEEVS</sequence>